<gene>
    <name evidence="2" type="ORF">SAMN04488029_0057</name>
</gene>
<dbReference type="PANTHER" id="PTHR36444">
    <property type="entry name" value="TRANSCRIPTIONAL REGULATOR PROTEIN YOBU-RELATED"/>
    <property type="match status" value="1"/>
</dbReference>
<dbReference type="EMBL" id="FWYF01000001">
    <property type="protein sequence ID" value="SMD31722.1"/>
    <property type="molecule type" value="Genomic_DNA"/>
</dbReference>
<dbReference type="SUPFAM" id="SSF55136">
    <property type="entry name" value="Probable bacterial effector-binding domain"/>
    <property type="match status" value="1"/>
</dbReference>
<dbReference type="InterPro" id="IPR011256">
    <property type="entry name" value="Reg_factor_effector_dom_sf"/>
</dbReference>
<evidence type="ECO:0000313" key="3">
    <source>
        <dbReference type="Proteomes" id="UP000192472"/>
    </source>
</evidence>
<dbReference type="InterPro" id="IPR029442">
    <property type="entry name" value="GyrI-like"/>
</dbReference>
<dbReference type="RefSeq" id="WP_139793689.1">
    <property type="nucleotide sequence ID" value="NZ_FWYF01000001.1"/>
</dbReference>
<accession>A0A1W2G5K0</accession>
<organism evidence="2 3">
    <name type="scientific">Reichenbachiella faecimaris</name>
    <dbReference type="NCBI Taxonomy" id="692418"/>
    <lineage>
        <taxon>Bacteria</taxon>
        <taxon>Pseudomonadati</taxon>
        <taxon>Bacteroidota</taxon>
        <taxon>Cytophagia</taxon>
        <taxon>Cytophagales</taxon>
        <taxon>Reichenbachiellaceae</taxon>
        <taxon>Reichenbachiella</taxon>
    </lineage>
</organism>
<evidence type="ECO:0000259" key="1">
    <source>
        <dbReference type="SMART" id="SM00871"/>
    </source>
</evidence>
<dbReference type="SMART" id="SM00871">
    <property type="entry name" value="AraC_E_bind"/>
    <property type="match status" value="1"/>
</dbReference>
<proteinExistence type="predicted"/>
<dbReference type="Pfam" id="PF06445">
    <property type="entry name" value="GyrI-like"/>
    <property type="match status" value="1"/>
</dbReference>
<evidence type="ECO:0000313" key="2">
    <source>
        <dbReference type="EMBL" id="SMD31722.1"/>
    </source>
</evidence>
<dbReference type="InterPro" id="IPR053182">
    <property type="entry name" value="YobU-like_regulator"/>
</dbReference>
<dbReference type="Proteomes" id="UP000192472">
    <property type="component" value="Unassembled WGS sequence"/>
</dbReference>
<feature type="domain" description="AraC effector-binding" evidence="1">
    <location>
        <begin position="2"/>
        <end position="161"/>
    </location>
</feature>
<dbReference type="STRING" id="692418.SAMN04488029_0057"/>
<sequence length="165" mass="19064">MQAPRIVESLPKTLVGLSMEMTFATQSSTGKLWSQFMPRRMEIANAVSQDKFSLQVFNKDFDWHTLEANMQFVKWATMEVSDKNSIPEGMQALDLVGGRYAVFVHRGLPSYFPTTLQYILNEWMPTSGYEPDNSRPQYELLGDKYINNHPDSEEEVWFPIKKLDS</sequence>
<dbReference type="OrthoDB" id="8560232at2"/>
<name>A0A1W2G5K0_REIFA</name>
<dbReference type="PANTHER" id="PTHR36444:SF2">
    <property type="entry name" value="TRANSCRIPTIONAL REGULATOR PROTEIN YOBU-RELATED"/>
    <property type="match status" value="1"/>
</dbReference>
<dbReference type="InterPro" id="IPR010499">
    <property type="entry name" value="AraC_E-bd"/>
</dbReference>
<keyword evidence="3" id="KW-1185">Reference proteome</keyword>
<reference evidence="2 3" key="1">
    <citation type="submission" date="2017-04" db="EMBL/GenBank/DDBJ databases">
        <authorList>
            <person name="Afonso C.L."/>
            <person name="Miller P.J."/>
            <person name="Scott M.A."/>
            <person name="Spackman E."/>
            <person name="Goraichik I."/>
            <person name="Dimitrov K.M."/>
            <person name="Suarez D.L."/>
            <person name="Swayne D.E."/>
        </authorList>
    </citation>
    <scope>NUCLEOTIDE SEQUENCE [LARGE SCALE GENOMIC DNA]</scope>
    <source>
        <strain evidence="2 3">DSM 26133</strain>
    </source>
</reference>
<protein>
    <submittedName>
        <fullName evidence="2">AraC family transcriptional regulator</fullName>
    </submittedName>
</protein>
<dbReference type="Gene3D" id="3.20.80.10">
    <property type="entry name" value="Regulatory factor, effector binding domain"/>
    <property type="match status" value="1"/>
</dbReference>
<dbReference type="AlphaFoldDB" id="A0A1W2G5K0"/>